<keyword evidence="2" id="KW-1185">Reference proteome</keyword>
<protein>
    <recommendedName>
        <fullName evidence="3">Amidohydrolase</fullName>
    </recommendedName>
</protein>
<proteinExistence type="predicted"/>
<evidence type="ECO:0000313" key="1">
    <source>
        <dbReference type="EMBL" id="MFD0280549.1"/>
    </source>
</evidence>
<organism evidence="1 2">
    <name type="scientific">Streptomyces lutosisoli</name>
    <dbReference type="NCBI Taxonomy" id="2665721"/>
    <lineage>
        <taxon>Bacteria</taxon>
        <taxon>Bacillati</taxon>
        <taxon>Actinomycetota</taxon>
        <taxon>Actinomycetes</taxon>
        <taxon>Kitasatosporales</taxon>
        <taxon>Streptomycetaceae</taxon>
        <taxon>Streptomyces</taxon>
    </lineage>
</organism>
<dbReference type="RefSeq" id="WP_381252594.1">
    <property type="nucleotide sequence ID" value="NZ_JBHTBI010000008.1"/>
</dbReference>
<accession>A0ABW2VAL5</accession>
<comment type="caution">
    <text evidence="1">The sequence shown here is derived from an EMBL/GenBank/DDBJ whole genome shotgun (WGS) entry which is preliminary data.</text>
</comment>
<dbReference type="EMBL" id="JBHTEC010000001">
    <property type="protein sequence ID" value="MFD0280549.1"/>
    <property type="molecule type" value="Genomic_DNA"/>
</dbReference>
<gene>
    <name evidence="1" type="ORF">ACFQZP_02470</name>
</gene>
<reference evidence="2" key="1">
    <citation type="journal article" date="2019" name="Int. J. Syst. Evol. Microbiol.">
        <title>The Global Catalogue of Microorganisms (GCM) 10K type strain sequencing project: providing services to taxonomists for standard genome sequencing and annotation.</title>
        <authorList>
            <consortium name="The Broad Institute Genomics Platform"/>
            <consortium name="The Broad Institute Genome Sequencing Center for Infectious Disease"/>
            <person name="Wu L."/>
            <person name="Ma J."/>
        </authorList>
    </citation>
    <scope>NUCLEOTIDE SEQUENCE [LARGE SCALE GENOMIC DNA]</scope>
    <source>
        <strain evidence="2">CGMCC 4.7198</strain>
    </source>
</reference>
<name>A0ABW2VAL5_9ACTN</name>
<sequence>MERDDLILISVDDHIIEPPDMFVNHLPERYRNPFAPFAPFIPFIPFADKLEAFRSKARAAAAAAAR</sequence>
<dbReference type="Proteomes" id="UP001596957">
    <property type="component" value="Unassembled WGS sequence"/>
</dbReference>
<evidence type="ECO:0008006" key="3">
    <source>
        <dbReference type="Google" id="ProtNLM"/>
    </source>
</evidence>
<evidence type="ECO:0000313" key="2">
    <source>
        <dbReference type="Proteomes" id="UP001596957"/>
    </source>
</evidence>